<dbReference type="AlphaFoldDB" id="A0A371GX12"/>
<dbReference type="PANTHER" id="PTHR35046:SF9">
    <property type="entry name" value="RNA-DIRECTED DNA POLYMERASE"/>
    <property type="match status" value="1"/>
</dbReference>
<dbReference type="Pfam" id="PF03732">
    <property type="entry name" value="Retrotrans_gag"/>
    <property type="match status" value="1"/>
</dbReference>
<evidence type="ECO:0000313" key="3">
    <source>
        <dbReference type="EMBL" id="RDX94986.1"/>
    </source>
</evidence>
<reference evidence="3" key="1">
    <citation type="submission" date="2018-05" db="EMBL/GenBank/DDBJ databases">
        <title>Draft genome of Mucuna pruriens seed.</title>
        <authorList>
            <person name="Nnadi N.E."/>
            <person name="Vos R."/>
            <person name="Hasami M.H."/>
            <person name="Devisetty U.K."/>
            <person name="Aguiy J.C."/>
        </authorList>
    </citation>
    <scope>NUCLEOTIDE SEQUENCE [LARGE SCALE GENOMIC DNA]</scope>
    <source>
        <strain evidence="3">JCA_2017</strain>
    </source>
</reference>
<feature type="region of interest" description="Disordered" evidence="1">
    <location>
        <begin position="373"/>
        <end position="393"/>
    </location>
</feature>
<dbReference type="Proteomes" id="UP000257109">
    <property type="component" value="Unassembled WGS sequence"/>
</dbReference>
<protein>
    <recommendedName>
        <fullName evidence="2">Retrotransposon gag domain-containing protein</fullName>
    </recommendedName>
</protein>
<gene>
    <name evidence="3" type="ORF">CR513_22552</name>
</gene>
<dbReference type="InterPro" id="IPR043502">
    <property type="entry name" value="DNA/RNA_pol_sf"/>
</dbReference>
<evidence type="ECO:0000259" key="2">
    <source>
        <dbReference type="Pfam" id="PF03732"/>
    </source>
</evidence>
<dbReference type="InterPro" id="IPR005162">
    <property type="entry name" value="Retrotrans_gag_dom"/>
</dbReference>
<organism evidence="3 4">
    <name type="scientific">Mucuna pruriens</name>
    <name type="common">Velvet bean</name>
    <name type="synonym">Dolichos pruriens</name>
    <dbReference type="NCBI Taxonomy" id="157652"/>
    <lineage>
        <taxon>Eukaryota</taxon>
        <taxon>Viridiplantae</taxon>
        <taxon>Streptophyta</taxon>
        <taxon>Embryophyta</taxon>
        <taxon>Tracheophyta</taxon>
        <taxon>Spermatophyta</taxon>
        <taxon>Magnoliopsida</taxon>
        <taxon>eudicotyledons</taxon>
        <taxon>Gunneridae</taxon>
        <taxon>Pentapetalae</taxon>
        <taxon>rosids</taxon>
        <taxon>fabids</taxon>
        <taxon>Fabales</taxon>
        <taxon>Fabaceae</taxon>
        <taxon>Papilionoideae</taxon>
        <taxon>50 kb inversion clade</taxon>
        <taxon>NPAAA clade</taxon>
        <taxon>indigoferoid/millettioid clade</taxon>
        <taxon>Phaseoleae</taxon>
        <taxon>Mucuna</taxon>
    </lineage>
</organism>
<accession>A0A371GX12</accession>
<name>A0A371GX12_MUCPR</name>
<dbReference type="Gene3D" id="3.10.10.10">
    <property type="entry name" value="HIV Type 1 Reverse Transcriptase, subunit A, domain 1"/>
    <property type="match status" value="1"/>
</dbReference>
<feature type="non-terminal residue" evidence="3">
    <location>
        <position position="1"/>
    </location>
</feature>
<dbReference type="EMBL" id="QJKJ01004238">
    <property type="protein sequence ID" value="RDX94986.1"/>
    <property type="molecule type" value="Genomic_DNA"/>
</dbReference>
<proteinExistence type="predicted"/>
<dbReference type="PANTHER" id="PTHR35046">
    <property type="entry name" value="ZINC KNUCKLE (CCHC-TYPE) FAMILY PROTEIN"/>
    <property type="match status" value="1"/>
</dbReference>
<dbReference type="SUPFAM" id="SSF56672">
    <property type="entry name" value="DNA/RNA polymerases"/>
    <property type="match status" value="1"/>
</dbReference>
<comment type="caution">
    <text evidence="3">The sequence shown here is derived from an EMBL/GenBank/DDBJ whole genome shotgun (WGS) entry which is preliminary data.</text>
</comment>
<evidence type="ECO:0000256" key="1">
    <source>
        <dbReference type="SAM" id="MobiDB-lite"/>
    </source>
</evidence>
<evidence type="ECO:0000313" key="4">
    <source>
        <dbReference type="Proteomes" id="UP000257109"/>
    </source>
</evidence>
<sequence>MKKRSTQMDDIMKMKGEEEINQDVTITRVILRCQSLNFKERMILKYTWSGREKWNMCLIVTTTSEEKKVKLTIVKFTDYASIWEDQFVINRRRYGEKPICRLEDMKSVMRRFVSNHYHRDLRRKLQCLTQGSMSVRNYYEEMKVSMTRANVKEDLIANPKKDVKAKYSNTSPKGKIDTNASYRSRDIKCFSESSSDDEMPPLEDCSDVEVAEPVNGDILVTRCALSIQPKEDSDMKQHEHNFHTRCHINDKVCSMIIDSGSFTNVATLINYNDIVGEVKVDKQVVVPFAIENYKDEVLCDVVLMEARHIPLGRLWQLDRKVTHNGYTNCLSFIYNKLKNTLTSLSPKQVCEDQIKMRKVRECKLREEQLSIQEKERKKNMNENKQKKKKHEIECSEEKSKKMSAFVEKKEVENALLAKEKLLVLLYKDLILCYKNSLMFFQMKFSWITSFKRPAYRTNPEETKKIQKQVNELLQKGFVRESLSPCFVPVILVLKKDGTWCMCVDSRSSIKSL</sequence>
<feature type="domain" description="Retrotransposon gag" evidence="2">
    <location>
        <begin position="71"/>
        <end position="151"/>
    </location>
</feature>
<keyword evidence="4" id="KW-1185">Reference proteome</keyword>